<dbReference type="PANTHER" id="PTHR13947:SF37">
    <property type="entry name" value="LD18367P"/>
    <property type="match status" value="1"/>
</dbReference>
<dbReference type="RefSeq" id="WP_245741334.1">
    <property type="nucleotide sequence ID" value="NZ_FNZK01000007.1"/>
</dbReference>
<dbReference type="AlphaFoldDB" id="A0A1H6YYB2"/>
<dbReference type="CDD" id="cd04301">
    <property type="entry name" value="NAT_SF"/>
    <property type="match status" value="1"/>
</dbReference>
<evidence type="ECO:0000313" key="3">
    <source>
        <dbReference type="EMBL" id="SEJ42372.1"/>
    </source>
</evidence>
<dbReference type="InterPro" id="IPR000182">
    <property type="entry name" value="GNAT_dom"/>
</dbReference>
<dbReference type="Proteomes" id="UP000199662">
    <property type="component" value="Unassembled WGS sequence"/>
</dbReference>
<gene>
    <name evidence="3" type="ORF">SAMN05660742_10782</name>
</gene>
<dbReference type="InterPro" id="IPR016181">
    <property type="entry name" value="Acyl_CoA_acyltransferase"/>
</dbReference>
<evidence type="ECO:0000313" key="4">
    <source>
        <dbReference type="Proteomes" id="UP000199662"/>
    </source>
</evidence>
<dbReference type="Pfam" id="PF13508">
    <property type="entry name" value="Acetyltransf_7"/>
    <property type="match status" value="1"/>
</dbReference>
<accession>A0A1H6YYB2</accession>
<evidence type="ECO:0000256" key="1">
    <source>
        <dbReference type="ARBA" id="ARBA00022679"/>
    </source>
</evidence>
<evidence type="ECO:0000259" key="2">
    <source>
        <dbReference type="PROSITE" id="PS51186"/>
    </source>
</evidence>
<keyword evidence="4" id="KW-1185">Reference proteome</keyword>
<dbReference type="GO" id="GO:0008080">
    <property type="term" value="F:N-acetyltransferase activity"/>
    <property type="evidence" value="ECO:0007669"/>
    <property type="project" value="InterPro"/>
</dbReference>
<keyword evidence="1" id="KW-0808">Transferase</keyword>
<dbReference type="STRING" id="84035.SAMN05660742_10782"/>
<feature type="domain" description="N-acetyltransferase" evidence="2">
    <location>
        <begin position="72"/>
        <end position="198"/>
    </location>
</feature>
<dbReference type="SUPFAM" id="SSF55729">
    <property type="entry name" value="Acyl-CoA N-acyltransferases (Nat)"/>
    <property type="match status" value="1"/>
</dbReference>
<proteinExistence type="predicted"/>
<name>A0A1H6YYB2_9FIRM</name>
<dbReference type="PROSITE" id="PS51186">
    <property type="entry name" value="GNAT"/>
    <property type="match status" value="1"/>
</dbReference>
<reference evidence="3 4" key="1">
    <citation type="submission" date="2016-10" db="EMBL/GenBank/DDBJ databases">
        <authorList>
            <person name="de Groot N.N."/>
        </authorList>
    </citation>
    <scope>NUCLEOTIDE SEQUENCE [LARGE SCALE GENOMIC DNA]</scope>
    <source>
        <strain evidence="3 4">DSM 2179</strain>
    </source>
</reference>
<dbReference type="InterPro" id="IPR050769">
    <property type="entry name" value="NAT_camello-type"/>
</dbReference>
<dbReference type="PANTHER" id="PTHR13947">
    <property type="entry name" value="GNAT FAMILY N-ACETYLTRANSFERASE"/>
    <property type="match status" value="1"/>
</dbReference>
<protein>
    <submittedName>
        <fullName evidence="3">N-acetylglutamate synthase, GNAT family</fullName>
    </submittedName>
</protein>
<sequence>MLEEEYREKLISAGFTNIEIVRTRTYEFSQEQADVLLSELSEPERKSLSGSLVSAFIRAKKPTDKLVVDTDYTIRTARESDLSAIDKLLSDSGLTNVGVRENLSNFLVAECEDIVGVIGIEFAGHGVMLRSMAISQELRKRGIGAALFNRCLEIARAAGSKDAYLLTNTAEKFVVRWGFHKIQRSEIPNELIQSSMLNNFCPTSSSCMKLEL</sequence>
<dbReference type="EMBL" id="FNZK01000007">
    <property type="protein sequence ID" value="SEJ42372.1"/>
    <property type="molecule type" value="Genomic_DNA"/>
</dbReference>
<dbReference type="Gene3D" id="3.40.630.30">
    <property type="match status" value="1"/>
</dbReference>
<organism evidence="3 4">
    <name type="scientific">Propionispira arboris</name>
    <dbReference type="NCBI Taxonomy" id="84035"/>
    <lineage>
        <taxon>Bacteria</taxon>
        <taxon>Bacillati</taxon>
        <taxon>Bacillota</taxon>
        <taxon>Negativicutes</taxon>
        <taxon>Selenomonadales</taxon>
        <taxon>Selenomonadaceae</taxon>
        <taxon>Propionispira</taxon>
    </lineage>
</organism>